<dbReference type="PANTHER" id="PTHR43285">
    <property type="entry name" value="ANTHRANILATE PHOSPHORIBOSYLTRANSFERASE"/>
    <property type="match status" value="1"/>
</dbReference>
<feature type="binding site" evidence="9">
    <location>
        <begin position="84"/>
        <end position="85"/>
    </location>
    <ligand>
        <name>5-phospho-alpha-D-ribose 1-diphosphate</name>
        <dbReference type="ChEBI" id="CHEBI:58017"/>
    </ligand>
</feature>
<dbReference type="Proteomes" id="UP001268683">
    <property type="component" value="Chromosome"/>
</dbReference>
<evidence type="ECO:0000256" key="8">
    <source>
        <dbReference type="ARBA" id="ARBA00061188"/>
    </source>
</evidence>
<dbReference type="FunFam" id="3.40.1030.10:FF:000002">
    <property type="entry name" value="Anthranilate phosphoribosyltransferase"/>
    <property type="match status" value="1"/>
</dbReference>
<dbReference type="InterPro" id="IPR005940">
    <property type="entry name" value="Anthranilate_Pribosyl_Tfrase"/>
</dbReference>
<feature type="binding site" evidence="9">
    <location>
        <begin position="109"/>
        <end position="117"/>
    </location>
    <ligand>
        <name>5-phospho-alpha-D-ribose 1-diphosphate</name>
        <dbReference type="ChEBI" id="CHEBI:58017"/>
    </ligand>
</feature>
<comment type="catalytic activity">
    <reaction evidence="7 9">
        <text>N-(5-phospho-beta-D-ribosyl)anthranilate + diphosphate = 5-phospho-alpha-D-ribose 1-diphosphate + anthranilate</text>
        <dbReference type="Rhea" id="RHEA:11768"/>
        <dbReference type="ChEBI" id="CHEBI:16567"/>
        <dbReference type="ChEBI" id="CHEBI:18277"/>
        <dbReference type="ChEBI" id="CHEBI:33019"/>
        <dbReference type="ChEBI" id="CHEBI:58017"/>
        <dbReference type="EC" id="2.4.2.18"/>
    </reaction>
</comment>
<evidence type="ECO:0000256" key="5">
    <source>
        <dbReference type="ARBA" id="ARBA00022822"/>
    </source>
</evidence>
<feature type="binding site" evidence="9">
    <location>
        <position position="227"/>
    </location>
    <ligand>
        <name>Mg(2+)</name>
        <dbReference type="ChEBI" id="CHEBI:18420"/>
        <label>2</label>
    </ligand>
</feature>
<feature type="binding site" evidence="9">
    <location>
        <position position="227"/>
    </location>
    <ligand>
        <name>Mg(2+)</name>
        <dbReference type="ChEBI" id="CHEBI:18420"/>
        <label>1</label>
    </ligand>
</feature>
<comment type="caution">
    <text evidence="9">Lacks conserved residue(s) required for the propagation of feature annotation.</text>
</comment>
<dbReference type="Pfam" id="PF02885">
    <property type="entry name" value="Glycos_trans_3N"/>
    <property type="match status" value="1"/>
</dbReference>
<dbReference type="InterPro" id="IPR035902">
    <property type="entry name" value="Nuc_phospho_transferase"/>
</dbReference>
<feature type="binding site" evidence="9">
    <location>
        <position position="167"/>
    </location>
    <ligand>
        <name>anthranilate</name>
        <dbReference type="ChEBI" id="CHEBI:16567"/>
        <label>2</label>
    </ligand>
</feature>
<comment type="pathway">
    <text evidence="1 9">Amino-acid biosynthesis; L-tryptophan biosynthesis; L-tryptophan from chorismate: step 2/5.</text>
</comment>
<evidence type="ECO:0000256" key="6">
    <source>
        <dbReference type="ARBA" id="ARBA00023141"/>
    </source>
</evidence>
<dbReference type="GO" id="GO:0004048">
    <property type="term" value="F:anthranilate phosphoribosyltransferase activity"/>
    <property type="evidence" value="ECO:0007669"/>
    <property type="project" value="UniProtKB-UniRule"/>
</dbReference>
<dbReference type="InterPro" id="IPR017459">
    <property type="entry name" value="Glycosyl_Trfase_fam3_N_dom"/>
</dbReference>
<dbReference type="NCBIfam" id="TIGR01245">
    <property type="entry name" value="trpD"/>
    <property type="match status" value="1"/>
</dbReference>
<evidence type="ECO:0000256" key="3">
    <source>
        <dbReference type="ARBA" id="ARBA00022676"/>
    </source>
</evidence>
<name>A0AA52ECR5_9PROT</name>
<reference evidence="12" key="1">
    <citation type="submission" date="2023-04" db="EMBL/GenBank/DDBJ databases">
        <title>Complete genome sequence of Temperatibacter marinus.</title>
        <authorList>
            <person name="Rong J.-C."/>
            <person name="Yi M.-L."/>
            <person name="Zhao Q."/>
        </authorList>
    </citation>
    <scope>NUCLEOTIDE SEQUENCE</scope>
    <source>
        <strain evidence="12">NBRC 110045</strain>
    </source>
</reference>
<dbReference type="GO" id="GO:0005829">
    <property type="term" value="C:cytosol"/>
    <property type="evidence" value="ECO:0007669"/>
    <property type="project" value="TreeGrafter"/>
</dbReference>
<dbReference type="EMBL" id="CP123872">
    <property type="protein sequence ID" value="WND02371.1"/>
    <property type="molecule type" value="Genomic_DNA"/>
</dbReference>
<feature type="domain" description="Glycosyl transferase family 3 N-terminal" evidence="11">
    <location>
        <begin position="5"/>
        <end position="67"/>
    </location>
</feature>
<accession>A0AA52ECR5</accession>
<evidence type="ECO:0000256" key="4">
    <source>
        <dbReference type="ARBA" id="ARBA00022679"/>
    </source>
</evidence>
<evidence type="ECO:0000256" key="2">
    <source>
        <dbReference type="ARBA" id="ARBA00022605"/>
    </source>
</evidence>
<dbReference type="InterPro" id="IPR036320">
    <property type="entry name" value="Glycosyl_Trfase_fam3_N_dom_sf"/>
</dbReference>
<feature type="binding site" evidence="9">
    <location>
        <position position="226"/>
    </location>
    <ligand>
        <name>Mg(2+)</name>
        <dbReference type="ChEBI" id="CHEBI:18420"/>
        <label>2</label>
    </ligand>
</feature>
<feature type="binding site" evidence="9">
    <location>
        <position position="121"/>
    </location>
    <ligand>
        <name>5-phospho-alpha-D-ribose 1-diphosphate</name>
        <dbReference type="ChEBI" id="CHEBI:58017"/>
    </ligand>
</feature>
<keyword evidence="13" id="KW-1185">Reference proteome</keyword>
<dbReference type="Gene3D" id="1.20.970.10">
    <property type="entry name" value="Transferase, Pyrimidine Nucleoside Phosphorylase, Chain C"/>
    <property type="match status" value="1"/>
</dbReference>
<keyword evidence="2 9" id="KW-0028">Amino-acid biosynthesis</keyword>
<feature type="binding site" evidence="9">
    <location>
        <position position="93"/>
    </location>
    <ligand>
        <name>Mg(2+)</name>
        <dbReference type="ChEBI" id="CHEBI:18420"/>
        <label>1</label>
    </ligand>
</feature>
<keyword evidence="9" id="KW-0479">Metal-binding</keyword>
<keyword evidence="9" id="KW-0460">Magnesium</keyword>
<dbReference type="HAMAP" id="MF_00211">
    <property type="entry name" value="TrpD"/>
    <property type="match status" value="1"/>
</dbReference>
<dbReference type="RefSeq" id="WP_310798207.1">
    <property type="nucleotide sequence ID" value="NZ_CP123872.1"/>
</dbReference>
<keyword evidence="6 9" id="KW-0057">Aromatic amino acid biosynthesis</keyword>
<dbReference type="SUPFAM" id="SSF47648">
    <property type="entry name" value="Nucleoside phosphorylase/phosphoribosyltransferase N-terminal domain"/>
    <property type="match status" value="1"/>
</dbReference>
<evidence type="ECO:0000256" key="1">
    <source>
        <dbReference type="ARBA" id="ARBA00004907"/>
    </source>
</evidence>
<feature type="binding site" evidence="9">
    <location>
        <position position="89"/>
    </location>
    <ligand>
        <name>5-phospho-alpha-D-ribose 1-diphosphate</name>
        <dbReference type="ChEBI" id="CHEBI:58017"/>
    </ligand>
</feature>
<comment type="similarity">
    <text evidence="9">Belongs to the anthranilate phosphoribosyltransferase family.</text>
</comment>
<feature type="binding site" evidence="9">
    <location>
        <position position="112"/>
    </location>
    <ligand>
        <name>anthranilate</name>
        <dbReference type="ChEBI" id="CHEBI:16567"/>
        <label>1</label>
    </ligand>
</feature>
<comment type="cofactor">
    <cofactor evidence="9">
        <name>Mg(2+)</name>
        <dbReference type="ChEBI" id="CHEBI:18420"/>
    </cofactor>
    <text evidence="9">Binds 2 magnesium ions per monomer.</text>
</comment>
<dbReference type="Gene3D" id="3.40.1030.10">
    <property type="entry name" value="Nucleoside phosphorylase/phosphoribosyltransferase catalytic domain"/>
    <property type="match status" value="1"/>
</dbReference>
<dbReference type="AlphaFoldDB" id="A0AA52ECR5"/>
<dbReference type="Pfam" id="PF00591">
    <property type="entry name" value="Glycos_transf_3"/>
    <property type="match status" value="1"/>
</dbReference>
<evidence type="ECO:0000313" key="12">
    <source>
        <dbReference type="EMBL" id="WND02371.1"/>
    </source>
</evidence>
<dbReference type="InterPro" id="IPR000312">
    <property type="entry name" value="Glycosyl_Trfase_fam3"/>
</dbReference>
<dbReference type="GO" id="GO:0000287">
    <property type="term" value="F:magnesium ion binding"/>
    <property type="evidence" value="ECO:0007669"/>
    <property type="project" value="UniProtKB-UniRule"/>
</dbReference>
<dbReference type="GO" id="GO:0000162">
    <property type="term" value="P:L-tryptophan biosynthetic process"/>
    <property type="evidence" value="ECO:0007669"/>
    <property type="project" value="UniProtKB-UniRule"/>
</dbReference>
<sequence>MVDLKPALSKVADGEILTQAEAELAFSMIMSGAADVPQVAALLMGMRLRGERVDEIVGGARVLRSKADLIDAPENSIDTCGTGGDSLGTYNISTTAAILAAACGATIAKHGNRSVSSKSGSADVLNALGINLEISQADNETCLKQHGIAFMFAPSHHRAMRHVGPIRASMGLRTIFNLLGPLANPAMTKRQLLGVFDKKWLLPMAETLRELGSDHVWVVHGSDGLDELTITGDSYVVELKDGKIREFTISPKDYGLDIAPLEEIQGGLAEENAEAMLTLMKGKKSGYRDIVLLNAAATLLVAGVVDDLRAGVEIAAKAIDQGTMFKKYREWADFTQAHKLPEE</sequence>
<evidence type="ECO:0000259" key="10">
    <source>
        <dbReference type="Pfam" id="PF00591"/>
    </source>
</evidence>
<gene>
    <name evidence="9 12" type="primary">trpD</name>
    <name evidence="12" type="ORF">QGN29_12505</name>
</gene>
<feature type="domain" description="Glycosyl transferase family 3" evidence="10">
    <location>
        <begin position="75"/>
        <end position="323"/>
    </location>
</feature>
<evidence type="ECO:0000256" key="7">
    <source>
        <dbReference type="ARBA" id="ARBA00052328"/>
    </source>
</evidence>
<comment type="subunit">
    <text evidence="9">Homodimer.</text>
</comment>
<evidence type="ECO:0000256" key="9">
    <source>
        <dbReference type="HAMAP-Rule" id="MF_00211"/>
    </source>
</evidence>
<feature type="binding site" evidence="9">
    <location>
        <position position="81"/>
    </location>
    <ligand>
        <name>5-phospho-alpha-D-ribose 1-diphosphate</name>
        <dbReference type="ChEBI" id="CHEBI:58017"/>
    </ligand>
</feature>
<keyword evidence="3 9" id="KW-0328">Glycosyltransferase</keyword>
<proteinExistence type="inferred from homology"/>
<feature type="binding site" evidence="9">
    <location>
        <position position="81"/>
    </location>
    <ligand>
        <name>anthranilate</name>
        <dbReference type="ChEBI" id="CHEBI:16567"/>
        <label>1</label>
    </ligand>
</feature>
<dbReference type="KEGG" id="tmk:QGN29_12505"/>
<organism evidence="12 13">
    <name type="scientific">Temperatibacter marinus</name>
    <dbReference type="NCBI Taxonomy" id="1456591"/>
    <lineage>
        <taxon>Bacteria</taxon>
        <taxon>Pseudomonadati</taxon>
        <taxon>Pseudomonadota</taxon>
        <taxon>Alphaproteobacteria</taxon>
        <taxon>Kordiimonadales</taxon>
        <taxon>Temperatibacteraceae</taxon>
        <taxon>Temperatibacter</taxon>
    </lineage>
</organism>
<comment type="function">
    <text evidence="9">Catalyzes the transfer of the phosphoribosyl group of 5-phosphorylribose-1-pyrophosphate (PRPP) to anthranilate to yield N-(5'-phosphoribosyl)-anthranilate (PRA).</text>
</comment>
<dbReference type="SUPFAM" id="SSF52418">
    <property type="entry name" value="Nucleoside phosphorylase/phosphoribosyltransferase catalytic domain"/>
    <property type="match status" value="1"/>
</dbReference>
<protein>
    <recommendedName>
        <fullName evidence="9">Anthranilate phosphoribosyltransferase</fullName>
        <ecNumber evidence="9">2.4.2.18</ecNumber>
    </recommendedName>
</protein>
<feature type="binding site" evidence="9">
    <location>
        <begin position="91"/>
        <end position="94"/>
    </location>
    <ligand>
        <name>5-phospho-alpha-D-ribose 1-diphosphate</name>
        <dbReference type="ChEBI" id="CHEBI:58017"/>
    </ligand>
</feature>
<keyword evidence="4 9" id="KW-0808">Transferase</keyword>
<comment type="similarity">
    <text evidence="8">In the C-terminal section; belongs to the anthranilate phosphoribosyltransferase family.</text>
</comment>
<evidence type="ECO:0000313" key="13">
    <source>
        <dbReference type="Proteomes" id="UP001268683"/>
    </source>
</evidence>
<keyword evidence="5 9" id="KW-0822">Tryptophan biosynthesis</keyword>
<evidence type="ECO:0000259" key="11">
    <source>
        <dbReference type="Pfam" id="PF02885"/>
    </source>
</evidence>
<dbReference type="PANTHER" id="PTHR43285:SF2">
    <property type="entry name" value="ANTHRANILATE PHOSPHORIBOSYLTRANSFERASE"/>
    <property type="match status" value="1"/>
</dbReference>
<dbReference type="EC" id="2.4.2.18" evidence="9"/>